<proteinExistence type="inferred from homology"/>
<reference evidence="14 15" key="1">
    <citation type="submission" date="2016-10" db="EMBL/GenBank/DDBJ databases">
        <authorList>
            <person name="de Groot N.N."/>
        </authorList>
    </citation>
    <scope>NUCLEOTIDE SEQUENCE [LARGE SCALE GENOMIC DNA]</scope>
    <source>
        <strain evidence="14 15">ATCC 51969</strain>
    </source>
</reference>
<dbReference type="EMBL" id="FONS01000001">
    <property type="protein sequence ID" value="SFE42627.1"/>
    <property type="molecule type" value="Genomic_DNA"/>
</dbReference>
<dbReference type="Gene3D" id="2.170.130.10">
    <property type="entry name" value="TonB-dependent receptor, plug domain"/>
    <property type="match status" value="1"/>
</dbReference>
<evidence type="ECO:0000256" key="4">
    <source>
        <dbReference type="ARBA" id="ARBA00022692"/>
    </source>
</evidence>
<dbReference type="InterPro" id="IPR012910">
    <property type="entry name" value="Plug_dom"/>
</dbReference>
<evidence type="ECO:0000256" key="7">
    <source>
        <dbReference type="ARBA" id="ARBA00023136"/>
    </source>
</evidence>
<dbReference type="PANTHER" id="PTHR30069">
    <property type="entry name" value="TONB-DEPENDENT OUTER MEMBRANE RECEPTOR"/>
    <property type="match status" value="1"/>
</dbReference>
<protein>
    <submittedName>
        <fullName evidence="14">Outer membrane cobalamin receptor protein</fullName>
    </submittedName>
</protein>
<dbReference type="GO" id="GO:0015344">
    <property type="term" value="F:siderophore uptake transmembrane transporter activity"/>
    <property type="evidence" value="ECO:0007669"/>
    <property type="project" value="TreeGrafter"/>
</dbReference>
<keyword evidence="3 10" id="KW-1134">Transmembrane beta strand</keyword>
<dbReference type="InterPro" id="IPR000531">
    <property type="entry name" value="Beta-barrel_TonB"/>
</dbReference>
<dbReference type="AlphaFoldDB" id="A0A1I2AFZ4"/>
<evidence type="ECO:0000256" key="5">
    <source>
        <dbReference type="ARBA" id="ARBA00022729"/>
    </source>
</evidence>
<name>A0A1I2AFZ4_9SPHI</name>
<keyword evidence="4 10" id="KW-0812">Transmembrane</keyword>
<evidence type="ECO:0000256" key="1">
    <source>
        <dbReference type="ARBA" id="ARBA00004571"/>
    </source>
</evidence>
<keyword evidence="5" id="KW-0732">Signal</keyword>
<comment type="similarity">
    <text evidence="10 11">Belongs to the TonB-dependent receptor family.</text>
</comment>
<dbReference type="GO" id="GO:0009279">
    <property type="term" value="C:cell outer membrane"/>
    <property type="evidence" value="ECO:0007669"/>
    <property type="project" value="UniProtKB-SubCell"/>
</dbReference>
<evidence type="ECO:0000259" key="12">
    <source>
        <dbReference type="Pfam" id="PF00593"/>
    </source>
</evidence>
<evidence type="ECO:0000256" key="3">
    <source>
        <dbReference type="ARBA" id="ARBA00022452"/>
    </source>
</evidence>
<dbReference type="RefSeq" id="WP_051760277.1">
    <property type="nucleotide sequence ID" value="NZ_FONS01000001.1"/>
</dbReference>
<dbReference type="Pfam" id="PF07715">
    <property type="entry name" value="Plug"/>
    <property type="match status" value="1"/>
</dbReference>
<dbReference type="SUPFAM" id="SSF56935">
    <property type="entry name" value="Porins"/>
    <property type="match status" value="1"/>
</dbReference>
<dbReference type="PROSITE" id="PS52016">
    <property type="entry name" value="TONB_DEPENDENT_REC_3"/>
    <property type="match status" value="1"/>
</dbReference>
<keyword evidence="6 11" id="KW-0798">TonB box</keyword>
<keyword evidence="9 10" id="KW-0998">Cell outer membrane</keyword>
<keyword evidence="8 14" id="KW-0675">Receptor</keyword>
<dbReference type="InterPro" id="IPR036942">
    <property type="entry name" value="Beta-barrel_TonB_sf"/>
</dbReference>
<evidence type="ECO:0000313" key="14">
    <source>
        <dbReference type="EMBL" id="SFE42627.1"/>
    </source>
</evidence>
<gene>
    <name evidence="14" type="ORF">SAMN03003324_00432</name>
</gene>
<keyword evidence="7 10" id="KW-0472">Membrane</keyword>
<comment type="subcellular location">
    <subcellularLocation>
        <location evidence="1 10">Cell outer membrane</location>
        <topology evidence="1 10">Multi-pass membrane protein</topology>
    </subcellularLocation>
</comment>
<feature type="domain" description="TonB-dependent receptor plug" evidence="13">
    <location>
        <begin position="74"/>
        <end position="170"/>
    </location>
</feature>
<sequence length="694" mass="79908">MELIALPTLLERKYLSWIQCLYFTLLVSMVVCCPFTVSAQIKKNIQDRKADTSKFFQLRQVNIATVRAGIRHTSATPVQLLKGSELTRLNSFSVADALRFFSGVQLKDYGGIGGLKTVNVRSLGSMHTAVFYDGVQLGNAQNGQVDLSRFSLDNLEEIALYNGQRSEIYQPAKAFSAASSIYMRSARPEFKPGEHRHIRVGVKSGSFGLINPSVRWQEKISPHLSANLSTEWLHADGRYKFRYTNGVYDTTARRSNTDITSVRLEAGLNGLTADSSSWFVKGYQYRSERGLPGAVVANKFDYTQRQWDRNTFVQAGYQTNDKGRYSLMVNAKYAHDYLRYLDPEYVTTSGFLDNRFKQDELYVSAAGRLHLLPVWEIALSTDYQMNKLDANLYRFPFPTRHTILTALASELKLKRFNLQASVLGSFIRDEVREYTSAGSKHEFTPAVLASWQPFDTEDFRVRAFYKSIFRMPTFNDLYYTFIGNTLLRPEYTSQYNFGLTYHHTFLHQSLVSLSVQTDTYYNRVKDKIVAVPSQNLYRWTMYNIGVVGIKGLEANIQTIWNAGNGVGIQAGVNYTYQQARDITSTERYNYNIPYTPMHSASLTLGADYKNFEFNYSYIYTGERYNQLSTDQNQVYNYMQPWYTHDVSAGYNFLLNKQQLKFQIEINNLLNQDREIIASFPMPRRFYRLKLQYTI</sequence>
<dbReference type="Proteomes" id="UP000183129">
    <property type="component" value="Unassembled WGS sequence"/>
</dbReference>
<evidence type="ECO:0000256" key="11">
    <source>
        <dbReference type="RuleBase" id="RU003357"/>
    </source>
</evidence>
<dbReference type="Pfam" id="PF00593">
    <property type="entry name" value="TonB_dep_Rec_b-barrel"/>
    <property type="match status" value="1"/>
</dbReference>
<dbReference type="InterPro" id="IPR039426">
    <property type="entry name" value="TonB-dep_rcpt-like"/>
</dbReference>
<organism evidence="14 15">
    <name type="scientific">Pedobacter antarcticus</name>
    <dbReference type="NCBI Taxonomy" id="34086"/>
    <lineage>
        <taxon>Bacteria</taxon>
        <taxon>Pseudomonadati</taxon>
        <taxon>Bacteroidota</taxon>
        <taxon>Sphingobacteriia</taxon>
        <taxon>Sphingobacteriales</taxon>
        <taxon>Sphingobacteriaceae</taxon>
        <taxon>Pedobacter</taxon>
    </lineage>
</organism>
<evidence type="ECO:0000313" key="15">
    <source>
        <dbReference type="Proteomes" id="UP000183129"/>
    </source>
</evidence>
<accession>A0A1I2AFZ4</accession>
<evidence type="ECO:0000256" key="2">
    <source>
        <dbReference type="ARBA" id="ARBA00022448"/>
    </source>
</evidence>
<dbReference type="Gene3D" id="2.40.170.20">
    <property type="entry name" value="TonB-dependent receptor, beta-barrel domain"/>
    <property type="match status" value="1"/>
</dbReference>
<dbReference type="InterPro" id="IPR037066">
    <property type="entry name" value="Plug_dom_sf"/>
</dbReference>
<dbReference type="PANTHER" id="PTHR30069:SF29">
    <property type="entry name" value="HEMOGLOBIN AND HEMOGLOBIN-HAPTOGLOBIN-BINDING PROTEIN 1-RELATED"/>
    <property type="match status" value="1"/>
</dbReference>
<dbReference type="GO" id="GO:0044718">
    <property type="term" value="P:siderophore transmembrane transport"/>
    <property type="evidence" value="ECO:0007669"/>
    <property type="project" value="TreeGrafter"/>
</dbReference>
<evidence type="ECO:0000259" key="13">
    <source>
        <dbReference type="Pfam" id="PF07715"/>
    </source>
</evidence>
<dbReference type="STRING" id="34086.SAMN04488084_101237"/>
<evidence type="ECO:0000256" key="8">
    <source>
        <dbReference type="ARBA" id="ARBA00023170"/>
    </source>
</evidence>
<evidence type="ECO:0000256" key="9">
    <source>
        <dbReference type="ARBA" id="ARBA00023237"/>
    </source>
</evidence>
<evidence type="ECO:0000256" key="10">
    <source>
        <dbReference type="PROSITE-ProRule" id="PRU01360"/>
    </source>
</evidence>
<evidence type="ECO:0000256" key="6">
    <source>
        <dbReference type="ARBA" id="ARBA00023077"/>
    </source>
</evidence>
<feature type="domain" description="TonB-dependent receptor-like beta-barrel" evidence="12">
    <location>
        <begin position="221"/>
        <end position="668"/>
    </location>
</feature>
<keyword evidence="2 10" id="KW-0813">Transport</keyword>